<dbReference type="EMBL" id="FMBE01000004">
    <property type="protein sequence ID" value="SCB77585.1"/>
    <property type="molecule type" value="Genomic_DNA"/>
</dbReference>
<proteinExistence type="predicted"/>
<evidence type="ECO:0000259" key="3">
    <source>
        <dbReference type="Pfam" id="PF13800"/>
    </source>
</evidence>
<dbReference type="InterPro" id="IPR029101">
    <property type="entry name" value="Sigma_reg_N"/>
</dbReference>
<evidence type="ECO:0008006" key="6">
    <source>
        <dbReference type="Google" id="ProtNLM"/>
    </source>
</evidence>
<evidence type="ECO:0000259" key="2">
    <source>
        <dbReference type="Pfam" id="PF13791"/>
    </source>
</evidence>
<gene>
    <name evidence="4" type="ORF">BC05F1_00181</name>
</gene>
<dbReference type="InterPro" id="IPR025672">
    <property type="entry name" value="Sigma_reg_C_dom"/>
</dbReference>
<dbReference type="Pfam" id="PF13800">
    <property type="entry name" value="Sigma_reg_N"/>
    <property type="match status" value="1"/>
</dbReference>
<feature type="transmembrane region" description="Helical" evidence="1">
    <location>
        <begin position="20"/>
        <end position="39"/>
    </location>
</feature>
<evidence type="ECO:0000313" key="4">
    <source>
        <dbReference type="EMBL" id="SCB77585.1"/>
    </source>
</evidence>
<organism evidence="4 5">
    <name type="scientific">Bacillus wiedmannii</name>
    <dbReference type="NCBI Taxonomy" id="1890302"/>
    <lineage>
        <taxon>Bacteria</taxon>
        <taxon>Bacillati</taxon>
        <taxon>Bacillota</taxon>
        <taxon>Bacilli</taxon>
        <taxon>Bacillales</taxon>
        <taxon>Bacillaceae</taxon>
        <taxon>Bacillus</taxon>
        <taxon>Bacillus cereus group</taxon>
    </lineage>
</organism>
<feature type="domain" description="Sigma factor regulator C-terminal" evidence="2">
    <location>
        <begin position="166"/>
        <end position="293"/>
    </location>
</feature>
<evidence type="ECO:0000313" key="5">
    <source>
        <dbReference type="Proteomes" id="UP000196052"/>
    </source>
</evidence>
<keyword evidence="1" id="KW-0812">Transmembrane</keyword>
<keyword evidence="1" id="KW-0472">Membrane</keyword>
<evidence type="ECO:0000256" key="1">
    <source>
        <dbReference type="SAM" id="Phobius"/>
    </source>
</evidence>
<dbReference type="AlphaFoldDB" id="A0A1C3Z5H0"/>
<sequence length="305" mass="34746">MDTSLKDALKKAKRKQLLKIIITSIIVVMVLIPIIYKVGNYFAAKSSTKLHERLFLHNAIAEPNVHIDSQVTSNSSMFGGNIVSNRSKNINGYLVRWNTLTSSYDWFRSNIDYNELIPGSYWSSSSTESYNYDKQTKNKVATFYNPAIKKYHDGVKNELSAVSTMDNYVAEVAISFDKAYTLKEIQKKLPDNLNIVWLYMVSPIKDESRGPSGMPVYGFNPEKSPEEAYKRFFDSLKQFDDDGYDEDIQKFLKSNKDKPFDQVKILGVMLTGRTENFKALESQDFIRGASVGVTAQVVPYIKPEK</sequence>
<keyword evidence="1" id="KW-1133">Transmembrane helix</keyword>
<protein>
    <recommendedName>
        <fullName evidence="6">Sigma factor regulator N-terminal</fullName>
    </recommendedName>
</protein>
<dbReference type="RefSeq" id="WP_088121105.1">
    <property type="nucleotide sequence ID" value="NZ_FMBE01000004.1"/>
</dbReference>
<feature type="domain" description="Sigma factor regulator N-terminal" evidence="3">
    <location>
        <begin position="6"/>
        <end position="93"/>
    </location>
</feature>
<accession>A0A1C3Z5H0</accession>
<dbReference type="Pfam" id="PF13791">
    <property type="entry name" value="Sigma_reg_C"/>
    <property type="match status" value="1"/>
</dbReference>
<dbReference type="Proteomes" id="UP000196052">
    <property type="component" value="Unassembled WGS sequence"/>
</dbReference>
<reference evidence="5" key="1">
    <citation type="submission" date="2016-08" db="EMBL/GenBank/DDBJ databases">
        <authorList>
            <person name="Loux V."/>
            <person name="Rue O."/>
        </authorList>
    </citation>
    <scope>NUCLEOTIDE SEQUENCE [LARGE SCALE GENOMIC DNA]</scope>
    <source>
        <strain evidence="5">INRA Bc05-F1</strain>
    </source>
</reference>
<name>A0A1C3Z5H0_9BACI</name>